<evidence type="ECO:0000256" key="2">
    <source>
        <dbReference type="ARBA" id="ARBA00009477"/>
    </source>
</evidence>
<evidence type="ECO:0000313" key="9">
    <source>
        <dbReference type="Proteomes" id="UP001241603"/>
    </source>
</evidence>
<evidence type="ECO:0000259" key="6">
    <source>
        <dbReference type="Pfam" id="PF25944"/>
    </source>
</evidence>
<organism evidence="8 9">
    <name type="scientific">Kaistia dalseonensis</name>
    <dbReference type="NCBI Taxonomy" id="410840"/>
    <lineage>
        <taxon>Bacteria</taxon>
        <taxon>Pseudomonadati</taxon>
        <taxon>Pseudomonadota</taxon>
        <taxon>Alphaproteobacteria</taxon>
        <taxon>Hyphomicrobiales</taxon>
        <taxon>Kaistiaceae</taxon>
        <taxon>Kaistia</taxon>
    </lineage>
</organism>
<dbReference type="InterPro" id="IPR058625">
    <property type="entry name" value="MdtA-like_BSH"/>
</dbReference>
<name>A0ABU0H700_9HYPH</name>
<evidence type="ECO:0000256" key="3">
    <source>
        <dbReference type="ARBA" id="ARBA00022448"/>
    </source>
</evidence>
<dbReference type="EMBL" id="JAUSVO010000003">
    <property type="protein sequence ID" value="MDQ0438079.1"/>
    <property type="molecule type" value="Genomic_DNA"/>
</dbReference>
<dbReference type="PANTHER" id="PTHR30469">
    <property type="entry name" value="MULTIDRUG RESISTANCE PROTEIN MDTA"/>
    <property type="match status" value="1"/>
</dbReference>
<dbReference type="Proteomes" id="UP001241603">
    <property type="component" value="Unassembled WGS sequence"/>
</dbReference>
<protein>
    <submittedName>
        <fullName evidence="8">Multidrug efflux system membrane fusion protein</fullName>
    </submittedName>
</protein>
<evidence type="ECO:0000256" key="4">
    <source>
        <dbReference type="SAM" id="MobiDB-lite"/>
    </source>
</evidence>
<evidence type="ECO:0000259" key="5">
    <source>
        <dbReference type="Pfam" id="PF25917"/>
    </source>
</evidence>
<feature type="region of interest" description="Disordered" evidence="4">
    <location>
        <begin position="414"/>
        <end position="434"/>
    </location>
</feature>
<feature type="domain" description="Multidrug resistance protein MdtA-like barrel-sandwich hybrid" evidence="5">
    <location>
        <begin position="91"/>
        <end position="227"/>
    </location>
</feature>
<dbReference type="InterPro" id="IPR058626">
    <property type="entry name" value="MdtA-like_b-barrel"/>
</dbReference>
<comment type="subcellular location">
    <subcellularLocation>
        <location evidence="1">Cell membrane</location>
    </subcellularLocation>
</comment>
<sequence>MRKAAVIAVGAAILVGGGLSLGYWQHKPSILFGQAVAAQGTPDVAAGSTGAASGGKGHRGGGASVSVATAVAGDLPVRRSTIGWIQSTASTTVTTQQQGVVTALLATNGQEVKAGDVLVQLDDRAAQATLDRDSAAMLRDQATVTSTKADLVRAQDLFNRKFDSQQQLDQATAAAASATAVVALDQANITADKVVVDELKIRAPHNGRLGAFPITVGSLVQPGNPIVTLTDIDNIEAVFTVSDADVDLLRQSLAIGPVTVQISSADPGVAPASGGDATAKATEPPAPTVVAGKVDFIDSTITSGSGTIAVRAAVANTDRVFWPGQAVKVAVDLGVNRNIVIVPTVAIQQGQGGSNVFVVKPDKTIDVRPVQVAGIVRDKAGVSAGLKAGDQVVTEGQLSLATGMTVNVREPKAAGVGAASPPAHGAPAVVGGAS</sequence>
<proteinExistence type="inferred from homology"/>
<dbReference type="InterPro" id="IPR058627">
    <property type="entry name" value="MdtA-like_C"/>
</dbReference>
<gene>
    <name evidence="8" type="ORF">QO014_002471</name>
</gene>
<dbReference type="Pfam" id="PF25917">
    <property type="entry name" value="BSH_RND"/>
    <property type="match status" value="1"/>
</dbReference>
<evidence type="ECO:0000259" key="7">
    <source>
        <dbReference type="Pfam" id="PF25967"/>
    </source>
</evidence>
<feature type="domain" description="Multidrug resistance protein MdtA-like beta-barrel" evidence="6">
    <location>
        <begin position="237"/>
        <end position="334"/>
    </location>
</feature>
<accession>A0ABU0H700</accession>
<dbReference type="NCBIfam" id="TIGR01730">
    <property type="entry name" value="RND_mfp"/>
    <property type="match status" value="1"/>
</dbReference>
<dbReference type="Gene3D" id="1.10.287.470">
    <property type="entry name" value="Helix hairpin bin"/>
    <property type="match status" value="1"/>
</dbReference>
<keyword evidence="9" id="KW-1185">Reference proteome</keyword>
<evidence type="ECO:0000313" key="8">
    <source>
        <dbReference type="EMBL" id="MDQ0438079.1"/>
    </source>
</evidence>
<dbReference type="Gene3D" id="2.40.50.100">
    <property type="match status" value="1"/>
</dbReference>
<evidence type="ECO:0000256" key="1">
    <source>
        <dbReference type="ARBA" id="ARBA00004236"/>
    </source>
</evidence>
<dbReference type="Gene3D" id="2.40.420.20">
    <property type="match status" value="1"/>
</dbReference>
<dbReference type="Pfam" id="PF25967">
    <property type="entry name" value="RND-MFP_C"/>
    <property type="match status" value="1"/>
</dbReference>
<comment type="similarity">
    <text evidence="2">Belongs to the membrane fusion protein (MFP) (TC 8.A.1) family.</text>
</comment>
<feature type="domain" description="Multidrug resistance protein MdtA-like C-terminal permuted SH3" evidence="7">
    <location>
        <begin position="338"/>
        <end position="396"/>
    </location>
</feature>
<dbReference type="RefSeq" id="WP_266348992.1">
    <property type="nucleotide sequence ID" value="NZ_JAPKNG010000003.1"/>
</dbReference>
<dbReference type="Pfam" id="PF25944">
    <property type="entry name" value="Beta-barrel_RND"/>
    <property type="match status" value="1"/>
</dbReference>
<dbReference type="InterPro" id="IPR006143">
    <property type="entry name" value="RND_pump_MFP"/>
</dbReference>
<dbReference type="PANTHER" id="PTHR30469:SF36">
    <property type="entry name" value="BLL3903 PROTEIN"/>
    <property type="match status" value="1"/>
</dbReference>
<dbReference type="Gene3D" id="2.40.30.170">
    <property type="match status" value="1"/>
</dbReference>
<dbReference type="SUPFAM" id="SSF111369">
    <property type="entry name" value="HlyD-like secretion proteins"/>
    <property type="match status" value="1"/>
</dbReference>
<keyword evidence="3" id="KW-0813">Transport</keyword>
<comment type="caution">
    <text evidence="8">The sequence shown here is derived from an EMBL/GenBank/DDBJ whole genome shotgun (WGS) entry which is preliminary data.</text>
</comment>
<reference evidence="8 9" key="1">
    <citation type="submission" date="2023-07" db="EMBL/GenBank/DDBJ databases">
        <title>Genomic Encyclopedia of Type Strains, Phase IV (KMG-IV): sequencing the most valuable type-strain genomes for metagenomic binning, comparative biology and taxonomic classification.</title>
        <authorList>
            <person name="Goeker M."/>
        </authorList>
    </citation>
    <scope>NUCLEOTIDE SEQUENCE [LARGE SCALE GENOMIC DNA]</scope>
    <source>
        <strain evidence="8 9">B6-8</strain>
    </source>
</reference>